<dbReference type="AlphaFoldDB" id="F3KTB9"/>
<dbReference type="Pfam" id="PF00672">
    <property type="entry name" value="HAMP"/>
    <property type="match status" value="1"/>
</dbReference>
<evidence type="ECO:0000259" key="13">
    <source>
        <dbReference type="PROSITE" id="PS50885"/>
    </source>
</evidence>
<dbReference type="InterPro" id="IPR050980">
    <property type="entry name" value="2C_sensor_his_kinase"/>
</dbReference>
<protein>
    <recommendedName>
        <fullName evidence="3">histidine kinase</fullName>
        <ecNumber evidence="3">2.7.13.3</ecNumber>
    </recommendedName>
</protein>
<dbReference type="SMART" id="SM00388">
    <property type="entry name" value="HisKA"/>
    <property type="match status" value="1"/>
</dbReference>
<dbReference type="GO" id="GO:0000155">
    <property type="term" value="F:phosphorelay sensor kinase activity"/>
    <property type="evidence" value="ECO:0007669"/>
    <property type="project" value="InterPro"/>
</dbReference>
<comment type="subcellular location">
    <subcellularLocation>
        <location evidence="2">Cell membrane</location>
        <topology evidence="2">Multi-pass membrane protein</topology>
    </subcellularLocation>
</comment>
<dbReference type="Gene3D" id="6.10.340.10">
    <property type="match status" value="1"/>
</dbReference>
<dbReference type="EC" id="2.7.13.3" evidence="3"/>
<dbReference type="GO" id="GO:0005524">
    <property type="term" value="F:ATP binding"/>
    <property type="evidence" value="ECO:0007669"/>
    <property type="project" value="UniProtKB-KW"/>
</dbReference>
<evidence type="ECO:0000259" key="12">
    <source>
        <dbReference type="PROSITE" id="PS50109"/>
    </source>
</evidence>
<dbReference type="RefSeq" id="WP_006297752.1">
    <property type="nucleotide sequence ID" value="NZ_AEGR01000055.1"/>
</dbReference>
<dbReference type="CDD" id="cd00075">
    <property type="entry name" value="HATPase"/>
    <property type="match status" value="1"/>
</dbReference>
<dbReference type="PANTHER" id="PTHR44936:SF10">
    <property type="entry name" value="SENSOR PROTEIN RSTB"/>
    <property type="match status" value="1"/>
</dbReference>
<dbReference type="eggNOG" id="COG2205">
    <property type="taxonomic scope" value="Bacteria"/>
</dbReference>
<organism evidence="14 15">
    <name type="scientific">Hylemonella gracilis ATCC 19624</name>
    <dbReference type="NCBI Taxonomy" id="887062"/>
    <lineage>
        <taxon>Bacteria</taxon>
        <taxon>Pseudomonadati</taxon>
        <taxon>Pseudomonadota</taxon>
        <taxon>Betaproteobacteria</taxon>
        <taxon>Burkholderiales</taxon>
        <taxon>Comamonadaceae</taxon>
        <taxon>Hylemonella</taxon>
    </lineage>
</organism>
<dbReference type="InterPro" id="IPR003594">
    <property type="entry name" value="HATPase_dom"/>
</dbReference>
<evidence type="ECO:0000313" key="14">
    <source>
        <dbReference type="EMBL" id="EGI77020.1"/>
    </source>
</evidence>
<dbReference type="InterPro" id="IPR036890">
    <property type="entry name" value="HATPase_C_sf"/>
</dbReference>
<dbReference type="PROSITE" id="PS50109">
    <property type="entry name" value="HIS_KIN"/>
    <property type="match status" value="1"/>
</dbReference>
<dbReference type="Gene3D" id="1.10.287.130">
    <property type="match status" value="1"/>
</dbReference>
<evidence type="ECO:0000256" key="6">
    <source>
        <dbReference type="ARBA" id="ARBA00022679"/>
    </source>
</evidence>
<feature type="domain" description="HAMP" evidence="13">
    <location>
        <begin position="158"/>
        <end position="210"/>
    </location>
</feature>
<dbReference type="Pfam" id="PF00512">
    <property type="entry name" value="HisKA"/>
    <property type="match status" value="1"/>
</dbReference>
<dbReference type="Pfam" id="PF02518">
    <property type="entry name" value="HATPase_c"/>
    <property type="match status" value="1"/>
</dbReference>
<dbReference type="CDD" id="cd06225">
    <property type="entry name" value="HAMP"/>
    <property type="match status" value="1"/>
</dbReference>
<dbReference type="InterPro" id="IPR004358">
    <property type="entry name" value="Sig_transdc_His_kin-like_C"/>
</dbReference>
<dbReference type="SMART" id="SM00304">
    <property type="entry name" value="HAMP"/>
    <property type="match status" value="1"/>
</dbReference>
<proteinExistence type="predicted"/>
<feature type="transmembrane region" description="Helical" evidence="11">
    <location>
        <begin position="15"/>
        <end position="37"/>
    </location>
</feature>
<evidence type="ECO:0000256" key="5">
    <source>
        <dbReference type="ARBA" id="ARBA00022553"/>
    </source>
</evidence>
<dbReference type="InterPro" id="IPR003661">
    <property type="entry name" value="HisK_dim/P_dom"/>
</dbReference>
<dbReference type="PROSITE" id="PS50885">
    <property type="entry name" value="HAMP"/>
    <property type="match status" value="1"/>
</dbReference>
<reference evidence="14 15" key="1">
    <citation type="journal article" date="2011" name="EMBO J.">
        <title>Structural diversity of bacterial flagellar motors.</title>
        <authorList>
            <person name="Chen S."/>
            <person name="Beeby M."/>
            <person name="Murphy G.E."/>
            <person name="Leadbetter J.R."/>
            <person name="Hendrixson D.R."/>
            <person name="Briegel A."/>
            <person name="Li Z."/>
            <person name="Shi J."/>
            <person name="Tocheva E.I."/>
            <person name="Muller A."/>
            <person name="Dobro M.J."/>
            <person name="Jensen G.J."/>
        </authorList>
    </citation>
    <scope>NUCLEOTIDE SEQUENCE [LARGE SCALE GENOMIC DNA]</scope>
    <source>
        <strain evidence="14 15">ATCC 19624</strain>
    </source>
</reference>
<evidence type="ECO:0000256" key="3">
    <source>
        <dbReference type="ARBA" id="ARBA00012438"/>
    </source>
</evidence>
<evidence type="ECO:0000256" key="9">
    <source>
        <dbReference type="ARBA" id="ARBA00022840"/>
    </source>
</evidence>
<keyword evidence="5" id="KW-0597">Phosphoprotein</keyword>
<evidence type="ECO:0000256" key="11">
    <source>
        <dbReference type="SAM" id="Phobius"/>
    </source>
</evidence>
<evidence type="ECO:0000256" key="10">
    <source>
        <dbReference type="SAM" id="MobiDB-lite"/>
    </source>
</evidence>
<keyword evidence="11" id="KW-1133">Transmembrane helix</keyword>
<keyword evidence="15" id="KW-1185">Reference proteome</keyword>
<evidence type="ECO:0000256" key="8">
    <source>
        <dbReference type="ARBA" id="ARBA00022777"/>
    </source>
</evidence>
<evidence type="ECO:0000256" key="7">
    <source>
        <dbReference type="ARBA" id="ARBA00022741"/>
    </source>
</evidence>
<dbReference type="Proteomes" id="UP000016368">
    <property type="component" value="Unassembled WGS sequence"/>
</dbReference>
<name>F3KTB9_9BURK</name>
<comment type="catalytic activity">
    <reaction evidence="1">
        <text>ATP + protein L-histidine = ADP + protein N-phospho-L-histidine.</text>
        <dbReference type="EC" id="2.7.13.3"/>
    </reaction>
</comment>
<gene>
    <name evidence="14" type="ORF">HGR_08499</name>
</gene>
<dbReference type="EMBL" id="AEGR01000055">
    <property type="protein sequence ID" value="EGI77020.1"/>
    <property type="molecule type" value="Genomic_DNA"/>
</dbReference>
<accession>F3KTB9</accession>
<feature type="region of interest" description="Disordered" evidence="10">
    <location>
        <begin position="436"/>
        <end position="459"/>
    </location>
</feature>
<sequence length="487" mass="52553">MPSPSAMKIAPVHRLYLRLWLAVVGAIGVLTLIFAWITHIERVQAERARESDRAQRPGREIVLRNAEGEVLGRALTLRPSPTPPRPVHGANFGPGLNFEVPMRDGQILHIWLPAPPRGDMRSPPPPAWWEPPYSLPGLLVLLVLIAAAVALGAWPVVRQLTQRIETLQLGVERWGEGDLARRLPEDGQDEVAFLAQRFNVAASRVQALLVAHKTLLANASHELRSPLARIRMSLELLQKPASATSQAQPNPAAYEEITRNIRELDQLIDEILLASRLDGSPDALGPLEPIDLLGLAAEECARTDAELDPPADTRSLRLLDDVVGQPRLLRRAVRNLLENARRHGAGWVTLTLKIVEVEADPVPASTAAQGSPGGTPMVELRVCDQGPGVPQALRERIFEPFFRLPGASEREGGVGLGLALVRTIAQRHGGTVHCEDAPVPTGNLGGEDKVESSDAATSARGTGPGACFVLRLPLKPVATPASHTPTA</sequence>
<dbReference type="CDD" id="cd00082">
    <property type="entry name" value="HisKA"/>
    <property type="match status" value="1"/>
</dbReference>
<evidence type="ECO:0000256" key="1">
    <source>
        <dbReference type="ARBA" id="ARBA00000085"/>
    </source>
</evidence>
<keyword evidence="9" id="KW-0067">ATP-binding</keyword>
<keyword evidence="6" id="KW-0808">Transferase</keyword>
<comment type="caution">
    <text evidence="14">The sequence shown here is derived from an EMBL/GenBank/DDBJ whole genome shotgun (WGS) entry which is preliminary data.</text>
</comment>
<dbReference type="PANTHER" id="PTHR44936">
    <property type="entry name" value="SENSOR PROTEIN CREC"/>
    <property type="match status" value="1"/>
</dbReference>
<dbReference type="SUPFAM" id="SSF158472">
    <property type="entry name" value="HAMP domain-like"/>
    <property type="match status" value="1"/>
</dbReference>
<dbReference type="SUPFAM" id="SSF55874">
    <property type="entry name" value="ATPase domain of HSP90 chaperone/DNA topoisomerase II/histidine kinase"/>
    <property type="match status" value="1"/>
</dbReference>
<evidence type="ECO:0000256" key="4">
    <source>
        <dbReference type="ARBA" id="ARBA00022475"/>
    </source>
</evidence>
<dbReference type="InterPro" id="IPR003660">
    <property type="entry name" value="HAMP_dom"/>
</dbReference>
<dbReference type="GO" id="GO:0005886">
    <property type="term" value="C:plasma membrane"/>
    <property type="evidence" value="ECO:0007669"/>
    <property type="project" value="UniProtKB-SubCell"/>
</dbReference>
<dbReference type="SUPFAM" id="SSF47384">
    <property type="entry name" value="Homodimeric domain of signal transducing histidine kinase"/>
    <property type="match status" value="1"/>
</dbReference>
<dbReference type="PRINTS" id="PR00344">
    <property type="entry name" value="BCTRLSENSOR"/>
</dbReference>
<evidence type="ECO:0000256" key="2">
    <source>
        <dbReference type="ARBA" id="ARBA00004651"/>
    </source>
</evidence>
<feature type="transmembrane region" description="Helical" evidence="11">
    <location>
        <begin position="133"/>
        <end position="157"/>
    </location>
</feature>
<keyword evidence="8 14" id="KW-0418">Kinase</keyword>
<keyword evidence="7" id="KW-0547">Nucleotide-binding</keyword>
<dbReference type="SMART" id="SM00387">
    <property type="entry name" value="HATPase_c"/>
    <property type="match status" value="1"/>
</dbReference>
<dbReference type="InterPro" id="IPR036097">
    <property type="entry name" value="HisK_dim/P_sf"/>
</dbReference>
<dbReference type="InterPro" id="IPR005467">
    <property type="entry name" value="His_kinase_dom"/>
</dbReference>
<keyword evidence="4" id="KW-1003">Cell membrane</keyword>
<feature type="domain" description="Histidine kinase" evidence="12">
    <location>
        <begin position="218"/>
        <end position="476"/>
    </location>
</feature>
<dbReference type="STRING" id="887062.HGR_08499"/>
<keyword evidence="11" id="KW-0812">Transmembrane</keyword>
<keyword evidence="11" id="KW-0472">Membrane</keyword>
<evidence type="ECO:0000313" key="15">
    <source>
        <dbReference type="Proteomes" id="UP000016368"/>
    </source>
</evidence>
<dbReference type="Gene3D" id="3.30.565.10">
    <property type="entry name" value="Histidine kinase-like ATPase, C-terminal domain"/>
    <property type="match status" value="1"/>
</dbReference>